<accession>G8U0G7</accession>
<keyword evidence="2" id="KW-0813">Transport</keyword>
<evidence type="ECO:0000256" key="1">
    <source>
        <dbReference type="ARBA" id="ARBA00005417"/>
    </source>
</evidence>
<dbReference type="GO" id="GO:0005524">
    <property type="term" value="F:ATP binding"/>
    <property type="evidence" value="ECO:0007669"/>
    <property type="project" value="UniProtKB-KW"/>
</dbReference>
<keyword evidence="8" id="KW-1185">Reference proteome</keyword>
<dbReference type="Pfam" id="PF00005">
    <property type="entry name" value="ABC_tran"/>
    <property type="match status" value="1"/>
</dbReference>
<dbReference type="SMART" id="SM00382">
    <property type="entry name" value="AAA"/>
    <property type="match status" value="1"/>
</dbReference>
<name>G8U0G7_SULAD</name>
<dbReference type="GO" id="GO:0022857">
    <property type="term" value="F:transmembrane transporter activity"/>
    <property type="evidence" value="ECO:0007669"/>
    <property type="project" value="InterPro"/>
</dbReference>
<dbReference type="PROSITE" id="PS50893">
    <property type="entry name" value="ABC_TRANSPORTER_2"/>
    <property type="match status" value="1"/>
</dbReference>
<evidence type="ECO:0000256" key="4">
    <source>
        <dbReference type="ARBA" id="ARBA00022748"/>
    </source>
</evidence>
<keyword evidence="7" id="KW-0378">Hydrolase</keyword>
<dbReference type="KEGG" id="sap:Sulac_0681"/>
<proteinExistence type="inferred from homology"/>
<gene>
    <name evidence="7" type="ordered locus">Sulac_0681</name>
</gene>
<dbReference type="HOGENOM" id="CLU_000604_1_2_9"/>
<dbReference type="GO" id="GO:0017004">
    <property type="term" value="P:cytochrome complex assembly"/>
    <property type="evidence" value="ECO:0007669"/>
    <property type="project" value="UniProtKB-KW"/>
</dbReference>
<dbReference type="EC" id="3.6.3.25" evidence="7"/>
<keyword evidence="4" id="KW-0201">Cytochrome c-type biogenesis</keyword>
<evidence type="ECO:0000313" key="7">
    <source>
        <dbReference type="EMBL" id="AEW04189.1"/>
    </source>
</evidence>
<evidence type="ECO:0000256" key="5">
    <source>
        <dbReference type="ARBA" id="ARBA00022840"/>
    </source>
</evidence>
<keyword evidence="3" id="KW-0547">Nucleotide-binding</keyword>
<dbReference type="GO" id="GO:0016887">
    <property type="term" value="F:ATP hydrolysis activity"/>
    <property type="evidence" value="ECO:0007669"/>
    <property type="project" value="InterPro"/>
</dbReference>
<feature type="domain" description="ABC transporter" evidence="6">
    <location>
        <begin position="2"/>
        <end position="231"/>
    </location>
</feature>
<keyword evidence="5" id="KW-0067">ATP-binding</keyword>
<evidence type="ECO:0000256" key="3">
    <source>
        <dbReference type="ARBA" id="ARBA00022741"/>
    </source>
</evidence>
<dbReference type="PANTHER" id="PTHR42711">
    <property type="entry name" value="ABC TRANSPORTER ATP-BINDING PROTEIN"/>
    <property type="match status" value="1"/>
</dbReference>
<dbReference type="PANTHER" id="PTHR42711:SF5">
    <property type="entry name" value="ABC TRANSPORTER ATP-BINDING PROTEIN NATA"/>
    <property type="match status" value="1"/>
</dbReference>
<dbReference type="InterPro" id="IPR003593">
    <property type="entry name" value="AAA+_ATPase"/>
</dbReference>
<evidence type="ECO:0000256" key="2">
    <source>
        <dbReference type="ARBA" id="ARBA00022448"/>
    </source>
</evidence>
<dbReference type="InterPro" id="IPR005895">
    <property type="entry name" value="ABC_transptr_haem_export_CcmA"/>
</dbReference>
<evidence type="ECO:0000259" key="6">
    <source>
        <dbReference type="PROSITE" id="PS50893"/>
    </source>
</evidence>
<dbReference type="AlphaFoldDB" id="G8U0G7"/>
<comment type="similarity">
    <text evidence="1">Belongs to the ABC transporter superfamily.</text>
</comment>
<dbReference type="Gene3D" id="3.40.50.300">
    <property type="entry name" value="P-loop containing nucleotide triphosphate hydrolases"/>
    <property type="match status" value="1"/>
</dbReference>
<dbReference type="InterPro" id="IPR003439">
    <property type="entry name" value="ABC_transporter-like_ATP-bd"/>
</dbReference>
<evidence type="ECO:0000313" key="8">
    <source>
        <dbReference type="Proteomes" id="UP000005439"/>
    </source>
</evidence>
<dbReference type="EMBL" id="CP003179">
    <property type="protein sequence ID" value="AEW04189.1"/>
    <property type="molecule type" value="Genomic_DNA"/>
</dbReference>
<dbReference type="PATRIC" id="fig|679936.5.peg.734"/>
<organism evidence="7 8">
    <name type="scientific">Sulfobacillus acidophilus (strain ATCC 700253 / DSM 10332 / NAL)</name>
    <dbReference type="NCBI Taxonomy" id="679936"/>
    <lineage>
        <taxon>Bacteria</taxon>
        <taxon>Bacillati</taxon>
        <taxon>Bacillota</taxon>
        <taxon>Clostridia</taxon>
        <taxon>Eubacteriales</taxon>
        <taxon>Clostridiales Family XVII. Incertae Sedis</taxon>
        <taxon>Sulfobacillus</taxon>
    </lineage>
</organism>
<dbReference type="InterPro" id="IPR050763">
    <property type="entry name" value="ABC_transporter_ATP-binding"/>
</dbReference>
<sequence>MLEFRHVDAGYGRHRVLVDVTMHLDAGFHIVLGPNGAGKTTLFRVGAGILPPQAGTVAIEGRDLFQNPAEKRHVAYLSHRPALASDLTVRDNLEFWGRVLGLSAPERRAAVADVAEALDLHDLLTQKAGTLSRGQSQRVAIARALLGHPRVFFLDEPTTGLDPDAGRALRQRLQQLGRDMALTIIFSTHNLAEAQELAQDVVVLQQGRLIARGDPNELAQALASARKIGFRLAGDPRPVFQQLGYQIASQENDQWVIEVQSDDEVGAIVKALVASGVTVLSAAPLENSLEHIYFSIRRKEHD</sequence>
<reference evidence="7 8" key="2">
    <citation type="journal article" date="2012" name="Stand. Genomic Sci.">
        <title>Complete genome sequence of the moderately thermophilic mineral-sulfide-oxidizing firmicute Sulfobacillus acidophilus type strain (NAL(T)).</title>
        <authorList>
            <person name="Anderson I."/>
            <person name="Chertkov O."/>
            <person name="Chen A."/>
            <person name="Saunders E."/>
            <person name="Lapidus A."/>
            <person name="Nolan M."/>
            <person name="Lucas S."/>
            <person name="Hammon N."/>
            <person name="Deshpande S."/>
            <person name="Cheng J.F."/>
            <person name="Han C."/>
            <person name="Tapia R."/>
            <person name="Goodwin L.A."/>
            <person name="Pitluck S."/>
            <person name="Liolios K."/>
            <person name="Pagani I."/>
            <person name="Ivanova N."/>
            <person name="Mikhailova N."/>
            <person name="Pati A."/>
            <person name="Palaniappan K."/>
            <person name="Land M."/>
            <person name="Pan C."/>
            <person name="Rohde M."/>
            <person name="Pukall R."/>
            <person name="Goker M."/>
            <person name="Detter J.C."/>
            <person name="Woyke T."/>
            <person name="Bristow J."/>
            <person name="Eisen J.A."/>
            <person name="Markowitz V."/>
            <person name="Hugenholtz P."/>
            <person name="Kyrpides N.C."/>
            <person name="Klenk H.P."/>
            <person name="Mavromatis K."/>
        </authorList>
    </citation>
    <scope>NUCLEOTIDE SEQUENCE [LARGE SCALE GENOMIC DNA]</scope>
    <source>
        <strain evidence="8">ATCC 700253 / DSM 10332 / NAL</strain>
    </source>
</reference>
<dbReference type="CDD" id="cd03230">
    <property type="entry name" value="ABC_DR_subfamily_A"/>
    <property type="match status" value="1"/>
</dbReference>
<dbReference type="NCBIfam" id="TIGR01189">
    <property type="entry name" value="ccmA"/>
    <property type="match status" value="1"/>
</dbReference>
<dbReference type="InterPro" id="IPR027417">
    <property type="entry name" value="P-loop_NTPase"/>
</dbReference>
<dbReference type="Proteomes" id="UP000005439">
    <property type="component" value="Chromosome"/>
</dbReference>
<protein>
    <submittedName>
        <fullName evidence="7">Heme exporter protein CcmA</fullName>
        <ecNumber evidence="7">3.6.3.25</ecNumber>
    </submittedName>
</protein>
<dbReference type="SUPFAM" id="SSF52540">
    <property type="entry name" value="P-loop containing nucleoside triphosphate hydrolases"/>
    <property type="match status" value="1"/>
</dbReference>
<dbReference type="STRING" id="679936.Sulac_0681"/>
<reference evidence="8" key="1">
    <citation type="submission" date="2011-12" db="EMBL/GenBank/DDBJ databases">
        <title>The complete genome of chromosome of Sulfobacillus acidophilus DSM 10332.</title>
        <authorList>
            <person name="Lucas S."/>
            <person name="Han J."/>
            <person name="Lapidus A."/>
            <person name="Bruce D."/>
            <person name="Goodwin L."/>
            <person name="Pitluck S."/>
            <person name="Peters L."/>
            <person name="Kyrpides N."/>
            <person name="Mavromatis K."/>
            <person name="Ivanova N."/>
            <person name="Mikhailova N."/>
            <person name="Chertkov O."/>
            <person name="Saunders E."/>
            <person name="Detter J.C."/>
            <person name="Tapia R."/>
            <person name="Han C."/>
            <person name="Land M."/>
            <person name="Hauser L."/>
            <person name="Markowitz V."/>
            <person name="Cheng J.-F."/>
            <person name="Hugenholtz P."/>
            <person name="Woyke T."/>
            <person name="Wu D."/>
            <person name="Pukall R."/>
            <person name="Gehrich-Schroeter G."/>
            <person name="Schneider S."/>
            <person name="Klenk H.-P."/>
            <person name="Eisen J.A."/>
        </authorList>
    </citation>
    <scope>NUCLEOTIDE SEQUENCE [LARGE SCALE GENOMIC DNA]</scope>
    <source>
        <strain evidence="8">ATCC 700253 / DSM 10332 / NAL</strain>
    </source>
</reference>